<dbReference type="PROSITE" id="PS50873">
    <property type="entry name" value="PEROXIDASE_4"/>
    <property type="match status" value="1"/>
</dbReference>
<dbReference type="EC" id="1.11.1.7" evidence="4"/>
<dbReference type="EMBL" id="VOIH02000001">
    <property type="protein sequence ID" value="KAF3456366.1"/>
    <property type="molecule type" value="Genomic_DNA"/>
</dbReference>
<sequence>MDLRTIVLGILCVFAFKFGVEGGVLSYNYYEKSCPEVENIIRFGLAQIFATDVTSPAALLRLMFHDCQVQGCDASILVDQGEKNLPSEIDSRKNFGIRNRESISLLKSMVESECSQQVSCADILILAAREAVGMSGGPQINVPLGRKDSSVTPSFELADALLPPSTIGVDDMLQTFANKGMTIEESVAIIGAHTIGVTHCSNILYRLYEPENGHVKGMEPGFEAFLRLHCPQVSDFTSNSSFVLNDPSTLAFDNLYYINAIEGRGLLRIDAEIVMDPRTAPFVKNFATNQNDFFRAFSSAFVKLSGSGVLTGNQADDRLVFLSMVFRMLLISFALFGICLGKSVPAIFVFGDSLVDVGNNNYMVSLSKANYVPNGIDFGKPTGRYTNGRTIADIVGKFLHRFQVVSLLSCAFDQCYLVFASPPGQELGLKDFSPPYLAPTTAGPVILQGVNYASGGSGILNFTGEVFGGRINFDAQIDNFANTRQDIISSIGLPAALQLFQKALFSVVIGSNDFIDTFFAPKALTAKHMLIPPDIFVDTLISKFRLQLTRLYNLGARKIIVANVGPIGCIPFARDVNPDAGDSCVEFINDAVQLFNTQVKCLIKELSISFDGSTFVYADVYNIMEDILQNYISYGFDSSDSACCNVAGRFGGLIPCGPASKVCLDRSKYVFWDPFHPSEATNTIMAKRLLDGDPHVISPISVHQLIQI</sequence>
<feature type="binding site" evidence="17">
    <location>
        <position position="163"/>
    </location>
    <ligand>
        <name>substrate</name>
    </ligand>
</feature>
<evidence type="ECO:0000259" key="23">
    <source>
        <dbReference type="PROSITE" id="PS50873"/>
    </source>
</evidence>
<evidence type="ECO:0000256" key="17">
    <source>
        <dbReference type="PIRSR" id="PIRSR600823-2"/>
    </source>
</evidence>
<comment type="cofactor">
    <cofactor evidence="18">
        <name>Ca(2+)</name>
        <dbReference type="ChEBI" id="CHEBI:29108"/>
    </cofactor>
    <text evidence="18">Binds 2 calcium ions per subunit.</text>
</comment>
<evidence type="ECO:0000256" key="21">
    <source>
        <dbReference type="RuleBase" id="RU004241"/>
    </source>
</evidence>
<comment type="subcellular location">
    <subcellularLocation>
        <location evidence="2">Secreted</location>
    </subcellularLocation>
</comment>
<protein>
    <recommendedName>
        <fullName evidence="4">peroxidase</fullName>
        <ecNumber evidence="4">1.11.1.7</ecNumber>
    </recommendedName>
</protein>
<dbReference type="GO" id="GO:0005576">
    <property type="term" value="C:extracellular region"/>
    <property type="evidence" value="ECO:0007669"/>
    <property type="project" value="UniProtKB-SubCell"/>
</dbReference>
<evidence type="ECO:0000313" key="25">
    <source>
        <dbReference type="Proteomes" id="UP000796880"/>
    </source>
</evidence>
<keyword evidence="22" id="KW-0472">Membrane</keyword>
<evidence type="ECO:0000256" key="10">
    <source>
        <dbReference type="ARBA" id="ARBA00022801"/>
    </source>
</evidence>
<evidence type="ECO:0000256" key="5">
    <source>
        <dbReference type="ARBA" id="ARBA00022525"/>
    </source>
</evidence>
<feature type="binding site" evidence="18">
    <location>
        <position position="69"/>
    </location>
    <ligand>
        <name>Ca(2+)</name>
        <dbReference type="ChEBI" id="CHEBI:29108"/>
        <label>1</label>
    </ligand>
</feature>
<dbReference type="SUPFAM" id="SSF52266">
    <property type="entry name" value="SGNH hydrolase"/>
    <property type="match status" value="1"/>
</dbReference>
<feature type="binding site" evidence="18">
    <location>
        <position position="75"/>
    </location>
    <ligand>
        <name>Ca(2+)</name>
        <dbReference type="ChEBI" id="CHEBI:29108"/>
        <label>1</label>
    </ligand>
</feature>
<keyword evidence="10" id="KW-0378">Hydrolase</keyword>
<keyword evidence="7" id="KW-0349">Heme</keyword>
<feature type="disulfide bond" evidence="20">
    <location>
        <begin position="200"/>
        <end position="230"/>
    </location>
</feature>
<dbReference type="PANTHER" id="PTHR45650:SF4">
    <property type="entry name" value="GDSL-LIKE LIPASE_ACYLHYDROLASE FAMILY PROTEIN, EXPRESSED"/>
    <property type="match status" value="1"/>
</dbReference>
<keyword evidence="8 18" id="KW-0479">Metal-binding</keyword>
<comment type="caution">
    <text evidence="24">The sequence shown here is derived from an EMBL/GenBank/DDBJ whole genome shotgun (WGS) entry which is preliminary data.</text>
</comment>
<reference evidence="24" key="1">
    <citation type="submission" date="2020-03" db="EMBL/GenBank/DDBJ databases">
        <title>A high-quality chromosome-level genome assembly of a woody plant with both climbing and erect habits, Rhamnella rubrinervis.</title>
        <authorList>
            <person name="Lu Z."/>
            <person name="Yang Y."/>
            <person name="Zhu X."/>
            <person name="Sun Y."/>
        </authorList>
    </citation>
    <scope>NUCLEOTIDE SEQUENCE</scope>
    <source>
        <strain evidence="24">BYM</strain>
        <tissue evidence="24">Leaf</tissue>
    </source>
</reference>
<dbReference type="InterPro" id="IPR033905">
    <property type="entry name" value="Secretory_peroxidase"/>
</dbReference>
<dbReference type="CDD" id="cd01837">
    <property type="entry name" value="SGNH_plant_lipase_like"/>
    <property type="match status" value="1"/>
</dbReference>
<evidence type="ECO:0000256" key="4">
    <source>
        <dbReference type="ARBA" id="ARBA00012313"/>
    </source>
</evidence>
<evidence type="ECO:0000256" key="1">
    <source>
        <dbReference type="ARBA" id="ARBA00000189"/>
    </source>
</evidence>
<feature type="binding site" evidence="18">
    <location>
        <position position="73"/>
    </location>
    <ligand>
        <name>Ca(2+)</name>
        <dbReference type="ChEBI" id="CHEBI:29108"/>
        <label>1</label>
    </ligand>
</feature>
<comment type="catalytic activity">
    <reaction evidence="1">
        <text>2 a phenolic donor + H2O2 = 2 a phenolic radical donor + 2 H2O</text>
        <dbReference type="Rhea" id="RHEA:56136"/>
        <dbReference type="ChEBI" id="CHEBI:15377"/>
        <dbReference type="ChEBI" id="CHEBI:16240"/>
        <dbReference type="ChEBI" id="CHEBI:139520"/>
        <dbReference type="ChEBI" id="CHEBI:139521"/>
        <dbReference type="EC" id="1.11.1.7"/>
    </reaction>
</comment>
<evidence type="ECO:0000256" key="19">
    <source>
        <dbReference type="PIRSR" id="PIRSR600823-4"/>
    </source>
</evidence>
<dbReference type="GO" id="GO:0140825">
    <property type="term" value="F:lactoperoxidase activity"/>
    <property type="evidence" value="ECO:0007669"/>
    <property type="project" value="UniProtKB-EC"/>
</dbReference>
<dbReference type="Pfam" id="PF00141">
    <property type="entry name" value="peroxidase"/>
    <property type="match status" value="1"/>
</dbReference>
<feature type="binding site" evidence="18">
    <location>
        <position position="71"/>
    </location>
    <ligand>
        <name>Ca(2+)</name>
        <dbReference type="ChEBI" id="CHEBI:29108"/>
        <label>1</label>
    </ligand>
</feature>
<keyword evidence="9" id="KW-0732">Signal</keyword>
<evidence type="ECO:0000256" key="11">
    <source>
        <dbReference type="ARBA" id="ARBA00022963"/>
    </source>
</evidence>
<evidence type="ECO:0000256" key="13">
    <source>
        <dbReference type="ARBA" id="ARBA00023004"/>
    </source>
</evidence>
<feature type="binding site" description="axial binding residue" evidence="18">
    <location>
        <position position="193"/>
    </location>
    <ligand>
        <name>heme b</name>
        <dbReference type="ChEBI" id="CHEBI:60344"/>
    </ligand>
    <ligandPart>
        <name>Fe</name>
        <dbReference type="ChEBI" id="CHEBI:18248"/>
    </ligandPart>
</feature>
<proteinExistence type="inferred from homology"/>
<keyword evidence="15 20" id="KW-1015">Disulfide bond</keyword>
<keyword evidence="14" id="KW-0443">Lipid metabolism</keyword>
<keyword evidence="25" id="KW-1185">Reference proteome</keyword>
<keyword evidence="13 18" id="KW-0408">Iron</keyword>
<evidence type="ECO:0000256" key="18">
    <source>
        <dbReference type="PIRSR" id="PIRSR600823-3"/>
    </source>
</evidence>
<dbReference type="GO" id="GO:0016042">
    <property type="term" value="P:lipid catabolic process"/>
    <property type="evidence" value="ECO:0007669"/>
    <property type="project" value="UniProtKB-KW"/>
</dbReference>
<feature type="domain" description="Plant heme peroxidase family profile" evidence="23">
    <location>
        <begin position="24"/>
        <end position="318"/>
    </location>
</feature>
<evidence type="ECO:0000256" key="2">
    <source>
        <dbReference type="ARBA" id="ARBA00004613"/>
    </source>
</evidence>
<evidence type="ECO:0000313" key="24">
    <source>
        <dbReference type="EMBL" id="KAF3456366.1"/>
    </source>
</evidence>
<keyword evidence="11" id="KW-0442">Lipid degradation</keyword>
<dbReference type="Pfam" id="PF00657">
    <property type="entry name" value="Lipase_GDSL"/>
    <property type="match status" value="1"/>
</dbReference>
<evidence type="ECO:0000256" key="22">
    <source>
        <dbReference type="SAM" id="Phobius"/>
    </source>
</evidence>
<feature type="disulfide bond" evidence="20">
    <location>
        <begin position="34"/>
        <end position="114"/>
    </location>
</feature>
<dbReference type="InterPro" id="IPR000823">
    <property type="entry name" value="Peroxidase_pln"/>
</dbReference>
<dbReference type="Gene3D" id="1.10.420.10">
    <property type="entry name" value="Peroxidase, domain 2"/>
    <property type="match status" value="1"/>
</dbReference>
<evidence type="ECO:0000256" key="12">
    <source>
        <dbReference type="ARBA" id="ARBA00023002"/>
    </source>
</evidence>
<dbReference type="SUPFAM" id="SSF48113">
    <property type="entry name" value="Heme-dependent peroxidases"/>
    <property type="match status" value="1"/>
</dbReference>
<dbReference type="Gene3D" id="3.40.50.1110">
    <property type="entry name" value="SGNH hydrolase"/>
    <property type="match status" value="1"/>
</dbReference>
<keyword evidence="18" id="KW-0106">Calcium</keyword>
<feature type="disulfide bond" evidence="20">
    <location>
        <begin position="67"/>
        <end position="72"/>
    </location>
</feature>
<evidence type="ECO:0000256" key="8">
    <source>
        <dbReference type="ARBA" id="ARBA00022723"/>
    </source>
</evidence>
<dbReference type="FunFam" id="1.10.420.10:FF:000007">
    <property type="entry name" value="Peroxidase"/>
    <property type="match status" value="1"/>
</dbReference>
<evidence type="ECO:0000256" key="20">
    <source>
        <dbReference type="PIRSR" id="PIRSR600823-5"/>
    </source>
</evidence>
<feature type="transmembrane region" description="Helical" evidence="22">
    <location>
        <begin position="319"/>
        <end position="340"/>
    </location>
</feature>
<keyword evidence="22" id="KW-0812">Transmembrane</keyword>
<comment type="similarity">
    <text evidence="21">Belongs to the peroxidase family.</text>
</comment>
<dbReference type="PRINTS" id="PR00461">
    <property type="entry name" value="PLPEROXIDASE"/>
</dbReference>
<dbReference type="AlphaFoldDB" id="A0A8K0MRN9"/>
<dbReference type="InterPro" id="IPR035669">
    <property type="entry name" value="SGNH_plant_lipase-like"/>
</dbReference>
<feature type="binding site" evidence="18">
    <location>
        <position position="194"/>
    </location>
    <ligand>
        <name>Ca(2+)</name>
        <dbReference type="ChEBI" id="CHEBI:29108"/>
        <label>2</label>
    </ligand>
</feature>
<evidence type="ECO:0000256" key="7">
    <source>
        <dbReference type="ARBA" id="ARBA00022617"/>
    </source>
</evidence>
<dbReference type="InterPro" id="IPR010255">
    <property type="entry name" value="Haem_peroxidase_sf"/>
</dbReference>
<dbReference type="GO" id="GO:0016788">
    <property type="term" value="F:hydrolase activity, acting on ester bonds"/>
    <property type="evidence" value="ECO:0007669"/>
    <property type="project" value="InterPro"/>
</dbReference>
<dbReference type="GO" id="GO:0042744">
    <property type="term" value="P:hydrogen peroxide catabolic process"/>
    <property type="evidence" value="ECO:0007669"/>
    <property type="project" value="InterPro"/>
</dbReference>
<gene>
    <name evidence="24" type="ORF">FNV43_RR01016</name>
</gene>
<keyword evidence="6" id="KW-0575">Peroxidase</keyword>
<dbReference type="PRINTS" id="PR00458">
    <property type="entry name" value="PEROXIDASE"/>
</dbReference>
<dbReference type="GO" id="GO:0020037">
    <property type="term" value="F:heme binding"/>
    <property type="evidence" value="ECO:0007669"/>
    <property type="project" value="InterPro"/>
</dbReference>
<feature type="binding site" evidence="18">
    <location>
        <position position="253"/>
    </location>
    <ligand>
        <name>Ca(2+)</name>
        <dbReference type="ChEBI" id="CHEBI:29108"/>
        <label>2</label>
    </ligand>
</feature>
<dbReference type="InterPro" id="IPR002016">
    <property type="entry name" value="Haem_peroxidase"/>
</dbReference>
<evidence type="ECO:0000256" key="16">
    <source>
        <dbReference type="PIRSR" id="PIRSR600823-1"/>
    </source>
</evidence>
<dbReference type="PANTHER" id="PTHR45650">
    <property type="entry name" value="GDSL-LIKE LIPASE/ACYLHYDROLASE-RELATED"/>
    <property type="match status" value="1"/>
</dbReference>
<evidence type="ECO:0000256" key="9">
    <source>
        <dbReference type="ARBA" id="ARBA00022729"/>
    </source>
</evidence>
<keyword evidence="12" id="KW-0560">Oxidoreductase</keyword>
<dbReference type="CDD" id="cd00693">
    <property type="entry name" value="secretory_peroxidase"/>
    <property type="match status" value="1"/>
</dbReference>
<feature type="site" description="Transition state stabilizer" evidence="19">
    <location>
        <position position="61"/>
    </location>
</feature>
<comment type="similarity">
    <text evidence="3">Belongs to the 'GDSL' lipolytic enzyme family.</text>
</comment>
<dbReference type="InterPro" id="IPR051238">
    <property type="entry name" value="GDSL_esterase/lipase"/>
</dbReference>
<evidence type="ECO:0000256" key="15">
    <source>
        <dbReference type="ARBA" id="ARBA00023157"/>
    </source>
</evidence>
<keyword evidence="5" id="KW-0964">Secreted</keyword>
<comment type="cofactor">
    <cofactor evidence="18">
        <name>heme b</name>
        <dbReference type="ChEBI" id="CHEBI:60344"/>
    </cofactor>
    <text evidence="18">Binds 1 heme b (iron(II)-protoporphyrin IX) group per subunit.</text>
</comment>
<dbReference type="OrthoDB" id="1600564at2759"/>
<feature type="active site" description="Proton acceptor" evidence="16">
    <location>
        <position position="65"/>
    </location>
</feature>
<feature type="binding site" evidence="18">
    <location>
        <position position="66"/>
    </location>
    <ligand>
        <name>Ca(2+)</name>
        <dbReference type="ChEBI" id="CHEBI:29108"/>
        <label>1</label>
    </ligand>
</feature>
<accession>A0A8K0MRN9</accession>
<feature type="binding site" evidence="18">
    <location>
        <position position="88"/>
    </location>
    <ligand>
        <name>Ca(2+)</name>
        <dbReference type="ChEBI" id="CHEBI:29108"/>
        <label>1</label>
    </ligand>
</feature>
<organism evidence="24 25">
    <name type="scientific">Rhamnella rubrinervis</name>
    <dbReference type="NCBI Taxonomy" id="2594499"/>
    <lineage>
        <taxon>Eukaryota</taxon>
        <taxon>Viridiplantae</taxon>
        <taxon>Streptophyta</taxon>
        <taxon>Embryophyta</taxon>
        <taxon>Tracheophyta</taxon>
        <taxon>Spermatophyta</taxon>
        <taxon>Magnoliopsida</taxon>
        <taxon>eudicotyledons</taxon>
        <taxon>Gunneridae</taxon>
        <taxon>Pentapetalae</taxon>
        <taxon>rosids</taxon>
        <taxon>fabids</taxon>
        <taxon>Rosales</taxon>
        <taxon>Rhamnaceae</taxon>
        <taxon>rhamnoid group</taxon>
        <taxon>Rhamneae</taxon>
        <taxon>Rhamnella</taxon>
    </lineage>
</organism>
<keyword evidence="22" id="KW-1133">Transmembrane helix</keyword>
<dbReference type="InterPro" id="IPR001087">
    <property type="entry name" value="GDSL"/>
</dbReference>
<dbReference type="GO" id="GO:0006979">
    <property type="term" value="P:response to oxidative stress"/>
    <property type="evidence" value="ECO:0007669"/>
    <property type="project" value="InterPro"/>
</dbReference>
<dbReference type="GO" id="GO:0046872">
    <property type="term" value="F:metal ion binding"/>
    <property type="evidence" value="ECO:0007669"/>
    <property type="project" value="UniProtKB-KW"/>
</dbReference>
<name>A0A8K0MRN9_9ROSA</name>
<dbReference type="Proteomes" id="UP000796880">
    <property type="component" value="Unassembled WGS sequence"/>
</dbReference>
<evidence type="ECO:0000256" key="14">
    <source>
        <dbReference type="ARBA" id="ARBA00023098"/>
    </source>
</evidence>
<evidence type="ECO:0000256" key="3">
    <source>
        <dbReference type="ARBA" id="ARBA00008668"/>
    </source>
</evidence>
<evidence type="ECO:0000256" key="6">
    <source>
        <dbReference type="ARBA" id="ARBA00022559"/>
    </source>
</evidence>
<dbReference type="Gene3D" id="1.10.520.10">
    <property type="match status" value="1"/>
</dbReference>
<dbReference type="InterPro" id="IPR036514">
    <property type="entry name" value="SGNH_hydro_sf"/>
</dbReference>